<feature type="domain" description="4Fe-4S ferredoxin-type" evidence="4">
    <location>
        <begin position="58"/>
        <end position="87"/>
    </location>
</feature>
<dbReference type="Proteomes" id="UP000553343">
    <property type="component" value="Unassembled WGS sequence"/>
</dbReference>
<dbReference type="CDD" id="cd03110">
    <property type="entry name" value="SIMIBI_bact_arch"/>
    <property type="match status" value="1"/>
</dbReference>
<keyword evidence="1" id="KW-0479">Metal-binding</keyword>
<dbReference type="InterPro" id="IPR017896">
    <property type="entry name" value="4Fe4S_Fe-S-bd"/>
</dbReference>
<protein>
    <submittedName>
        <fullName evidence="5">P-loop NTPase</fullName>
    </submittedName>
</protein>
<dbReference type="AlphaFoldDB" id="A0A850TDU2"/>
<dbReference type="SUPFAM" id="SSF52540">
    <property type="entry name" value="P-loop containing nucleoside triphosphate hydrolases"/>
    <property type="match status" value="1"/>
</dbReference>
<keyword evidence="3" id="KW-0411">Iron-sulfur</keyword>
<dbReference type="Pfam" id="PF01656">
    <property type="entry name" value="CbiA"/>
    <property type="match status" value="1"/>
</dbReference>
<gene>
    <name evidence="5" type="ORF">HXW94_11525</name>
</gene>
<evidence type="ECO:0000256" key="1">
    <source>
        <dbReference type="ARBA" id="ARBA00022723"/>
    </source>
</evidence>
<comment type="caution">
    <text evidence="5">The sequence shown here is derived from an EMBL/GenBank/DDBJ whole genome shotgun (WGS) entry which is preliminary data.</text>
</comment>
<dbReference type="Gene3D" id="3.40.50.300">
    <property type="entry name" value="P-loop containing nucleotide triphosphate hydrolases"/>
    <property type="match status" value="1"/>
</dbReference>
<sequence>MIISIASGKGGTGKTTVATNLCASLDADFMLLDCDVEEPNAHLFLNPTFTGKERVNAPVPEVDLSLCTYCKKCMEICRYGAIAVAGETVMTFPELCHSCGGCAVVCPEKAITEIDRFIGTVETGTLSLPQNPSFGRGLMDIGQVMAPPVIRQVRQLEKEKDLTIIDAPPGTSCPVIASMKGADFVLLVTEPTPFGLHDLTLAVEAVKLLGIPCGLVINRAGIGNDDVKNYAQDENIPVLLEIPFDKQIASAYSKGELLVQALPAYKEKFKDLYTSIEAIVNRKGEA</sequence>
<name>A0A850TDU2_9BACT</name>
<dbReference type="PANTHER" id="PTHR43063:SF1">
    <property type="entry name" value="4FE-4S CLUSTER CONTAINING PARA FAMILY ATPASE PROTEIN"/>
    <property type="match status" value="1"/>
</dbReference>
<dbReference type="RefSeq" id="WP_178367063.1">
    <property type="nucleotide sequence ID" value="NZ_JACADJ010000040.1"/>
</dbReference>
<dbReference type="Pfam" id="PF00037">
    <property type="entry name" value="Fer4"/>
    <property type="match status" value="2"/>
</dbReference>
<organism evidence="5 6">
    <name type="scientific">Desulfobacter latus</name>
    <dbReference type="NCBI Taxonomy" id="2292"/>
    <lineage>
        <taxon>Bacteria</taxon>
        <taxon>Pseudomonadati</taxon>
        <taxon>Thermodesulfobacteriota</taxon>
        <taxon>Desulfobacteria</taxon>
        <taxon>Desulfobacterales</taxon>
        <taxon>Desulfobacteraceae</taxon>
        <taxon>Desulfobacter</taxon>
    </lineage>
</organism>
<dbReference type="PANTHER" id="PTHR43063">
    <property type="entry name" value="4FE-4S CLUSTER CONTAINING PARA FAMILY ATPASE PROTEIN"/>
    <property type="match status" value="1"/>
</dbReference>
<evidence type="ECO:0000256" key="3">
    <source>
        <dbReference type="ARBA" id="ARBA00023014"/>
    </source>
</evidence>
<accession>A0A850TDU2</accession>
<feature type="domain" description="4Fe-4S ferredoxin-type" evidence="4">
    <location>
        <begin position="88"/>
        <end position="116"/>
    </location>
</feature>
<dbReference type="PROSITE" id="PS51379">
    <property type="entry name" value="4FE4S_FER_2"/>
    <property type="match status" value="2"/>
</dbReference>
<dbReference type="PROSITE" id="PS00198">
    <property type="entry name" value="4FE4S_FER_1"/>
    <property type="match status" value="1"/>
</dbReference>
<evidence type="ECO:0000256" key="2">
    <source>
        <dbReference type="ARBA" id="ARBA00023004"/>
    </source>
</evidence>
<reference evidence="5 6" key="1">
    <citation type="submission" date="2020-06" db="EMBL/GenBank/DDBJ databases">
        <title>High-quality draft genome of sulfate reducer Desulfobacter latus type strain AcrS2 isolated from marine sediment.</title>
        <authorList>
            <person name="Hoppe M."/>
            <person name="Larsen C.K."/>
            <person name="Marshall I.P.G."/>
            <person name="Schramm A."/>
            <person name="Marietou A.G."/>
        </authorList>
    </citation>
    <scope>NUCLEOTIDE SEQUENCE [LARGE SCALE GENOMIC DNA]</scope>
    <source>
        <strain evidence="5 6">AcRS2</strain>
    </source>
</reference>
<dbReference type="GO" id="GO:0051536">
    <property type="term" value="F:iron-sulfur cluster binding"/>
    <property type="evidence" value="ECO:0007669"/>
    <property type="project" value="UniProtKB-KW"/>
</dbReference>
<dbReference type="InterPro" id="IPR002586">
    <property type="entry name" value="CobQ/CobB/MinD/ParA_Nub-bd_dom"/>
</dbReference>
<dbReference type="Gene3D" id="3.30.70.20">
    <property type="match status" value="1"/>
</dbReference>
<keyword evidence="2" id="KW-0408">Iron</keyword>
<dbReference type="InterPro" id="IPR017900">
    <property type="entry name" value="4Fe4S_Fe_S_CS"/>
</dbReference>
<dbReference type="GO" id="GO:0046872">
    <property type="term" value="F:metal ion binding"/>
    <property type="evidence" value="ECO:0007669"/>
    <property type="project" value="UniProtKB-KW"/>
</dbReference>
<proteinExistence type="predicted"/>
<evidence type="ECO:0000259" key="4">
    <source>
        <dbReference type="PROSITE" id="PS51379"/>
    </source>
</evidence>
<dbReference type="InterPro" id="IPR027417">
    <property type="entry name" value="P-loop_NTPase"/>
</dbReference>
<evidence type="ECO:0000313" key="6">
    <source>
        <dbReference type="Proteomes" id="UP000553343"/>
    </source>
</evidence>
<evidence type="ECO:0000313" key="5">
    <source>
        <dbReference type="EMBL" id="NWH05606.1"/>
    </source>
</evidence>
<dbReference type="SUPFAM" id="SSF54862">
    <property type="entry name" value="4Fe-4S ferredoxins"/>
    <property type="match status" value="1"/>
</dbReference>
<dbReference type="EMBL" id="JACADJ010000040">
    <property type="protein sequence ID" value="NWH05606.1"/>
    <property type="molecule type" value="Genomic_DNA"/>
</dbReference>
<keyword evidence="6" id="KW-1185">Reference proteome</keyword>